<dbReference type="SUPFAM" id="SSF51735">
    <property type="entry name" value="NAD(P)-binding Rossmann-fold domains"/>
    <property type="match status" value="1"/>
</dbReference>
<dbReference type="InterPro" id="IPR000683">
    <property type="entry name" value="Gfo/Idh/MocA-like_OxRdtase_N"/>
</dbReference>
<dbReference type="Pfam" id="PF22725">
    <property type="entry name" value="GFO_IDH_MocA_C3"/>
    <property type="match status" value="1"/>
</dbReference>
<reference evidence="5" key="1">
    <citation type="journal article" date="2020" name="mSystems">
        <title>Genome- and Community-Level Interaction Insights into Carbon Utilization and Element Cycling Functions of Hydrothermarchaeota in Hydrothermal Sediment.</title>
        <authorList>
            <person name="Zhou Z."/>
            <person name="Liu Y."/>
            <person name="Xu W."/>
            <person name="Pan J."/>
            <person name="Luo Z.H."/>
            <person name="Li M."/>
        </authorList>
    </citation>
    <scope>NUCLEOTIDE SEQUENCE [LARGE SCALE GENOMIC DNA]</scope>
    <source>
        <strain evidence="5">SpSt-573</strain>
    </source>
</reference>
<protein>
    <submittedName>
        <fullName evidence="5">Gfo/Idh/MocA family oxidoreductase</fullName>
    </submittedName>
</protein>
<keyword evidence="2" id="KW-0560">Oxidoreductase</keyword>
<comment type="caution">
    <text evidence="5">The sequence shown here is derived from an EMBL/GenBank/DDBJ whole genome shotgun (WGS) entry which is preliminary data.</text>
</comment>
<evidence type="ECO:0000259" key="4">
    <source>
        <dbReference type="Pfam" id="PF22725"/>
    </source>
</evidence>
<evidence type="ECO:0000259" key="3">
    <source>
        <dbReference type="Pfam" id="PF01408"/>
    </source>
</evidence>
<dbReference type="InterPro" id="IPR050984">
    <property type="entry name" value="Gfo/Idh/MocA_domain"/>
</dbReference>
<dbReference type="PANTHER" id="PTHR22604:SF105">
    <property type="entry name" value="TRANS-1,2-DIHYDROBENZENE-1,2-DIOL DEHYDROGENASE"/>
    <property type="match status" value="1"/>
</dbReference>
<dbReference type="EMBL" id="DSYK01000031">
    <property type="protein sequence ID" value="HGS20352.1"/>
    <property type="molecule type" value="Genomic_DNA"/>
</dbReference>
<organism evidence="5">
    <name type="scientific">Anaerolinea thermolimosa</name>
    <dbReference type="NCBI Taxonomy" id="229919"/>
    <lineage>
        <taxon>Bacteria</taxon>
        <taxon>Bacillati</taxon>
        <taxon>Chloroflexota</taxon>
        <taxon>Anaerolineae</taxon>
        <taxon>Anaerolineales</taxon>
        <taxon>Anaerolineaceae</taxon>
        <taxon>Anaerolinea</taxon>
    </lineage>
</organism>
<dbReference type="AlphaFoldDB" id="A0A7C4KFI5"/>
<dbReference type="PANTHER" id="PTHR22604">
    <property type="entry name" value="OXIDOREDUCTASES"/>
    <property type="match status" value="1"/>
</dbReference>
<name>A0A7C4KFI5_9CHLR</name>
<sequence>MEKLRWGLLSTAHINRRLIPAIRSSQRSELMAVASRNIQRATEYARQWNIPLAFGSYEAMLDSPEIDAVYISLPNHLHAAWSIQALKSGKHVLCEKPIALSVDELDEMEMTSQDSGRVLAEALMYQYHPQTKIALDLLQAGKIGRVFHTLGIFTFKHSRDEDYRLLPDQGGGSLWDIGIYPISFIRAIFQRLPDQVLGKEIRGSTGVDMSFWGELLYETTRGSGQFFCSFETPYTTGMVIFGETGRIEIPLPFTGMQEGGQVLVYDIDGKQTVISVEKKDPYLCEIEGFEAAVFGEKPLAVSLAHSRDHIRTINALRISSQTGNPVNLAG</sequence>
<dbReference type="SUPFAM" id="SSF55347">
    <property type="entry name" value="Glyceraldehyde-3-phosphate dehydrogenase-like, C-terminal domain"/>
    <property type="match status" value="1"/>
</dbReference>
<evidence type="ECO:0000313" key="5">
    <source>
        <dbReference type="EMBL" id="HGS20352.1"/>
    </source>
</evidence>
<proteinExistence type="inferred from homology"/>
<dbReference type="GO" id="GO:0016491">
    <property type="term" value="F:oxidoreductase activity"/>
    <property type="evidence" value="ECO:0007669"/>
    <property type="project" value="UniProtKB-KW"/>
</dbReference>
<gene>
    <name evidence="5" type="ORF">ENT37_00600</name>
</gene>
<feature type="domain" description="GFO/IDH/MocA-like oxidoreductase" evidence="4">
    <location>
        <begin position="136"/>
        <end position="248"/>
    </location>
</feature>
<dbReference type="Pfam" id="PF01408">
    <property type="entry name" value="GFO_IDH_MocA"/>
    <property type="match status" value="1"/>
</dbReference>
<evidence type="ECO:0000256" key="1">
    <source>
        <dbReference type="ARBA" id="ARBA00010928"/>
    </source>
</evidence>
<evidence type="ECO:0000256" key="2">
    <source>
        <dbReference type="ARBA" id="ARBA00023002"/>
    </source>
</evidence>
<dbReference type="Gene3D" id="3.30.360.10">
    <property type="entry name" value="Dihydrodipicolinate Reductase, domain 2"/>
    <property type="match status" value="1"/>
</dbReference>
<feature type="domain" description="Gfo/Idh/MocA-like oxidoreductase N-terminal" evidence="3">
    <location>
        <begin position="13"/>
        <end position="120"/>
    </location>
</feature>
<comment type="similarity">
    <text evidence="1">Belongs to the Gfo/Idh/MocA family.</text>
</comment>
<dbReference type="InterPro" id="IPR055170">
    <property type="entry name" value="GFO_IDH_MocA-like_dom"/>
</dbReference>
<dbReference type="InterPro" id="IPR036291">
    <property type="entry name" value="NAD(P)-bd_dom_sf"/>
</dbReference>
<dbReference type="GO" id="GO:0000166">
    <property type="term" value="F:nucleotide binding"/>
    <property type="evidence" value="ECO:0007669"/>
    <property type="project" value="InterPro"/>
</dbReference>
<dbReference type="Gene3D" id="3.40.50.720">
    <property type="entry name" value="NAD(P)-binding Rossmann-like Domain"/>
    <property type="match status" value="1"/>
</dbReference>
<accession>A0A7C4KFI5</accession>